<organism evidence="1 2">
    <name type="scientific">Polycladospora coralii</name>
    <dbReference type="NCBI Taxonomy" id="2771432"/>
    <lineage>
        <taxon>Bacteria</taxon>
        <taxon>Bacillati</taxon>
        <taxon>Bacillota</taxon>
        <taxon>Bacilli</taxon>
        <taxon>Bacillales</taxon>
        <taxon>Thermoactinomycetaceae</taxon>
        <taxon>Polycladospora</taxon>
    </lineage>
</organism>
<gene>
    <name evidence="1" type="ORF">IC620_05215</name>
</gene>
<comment type="caution">
    <text evidence="1">The sequence shown here is derived from an EMBL/GenBank/DDBJ whole genome shotgun (WGS) entry which is preliminary data.</text>
</comment>
<protein>
    <submittedName>
        <fullName evidence="1">Uncharacterized protein</fullName>
    </submittedName>
</protein>
<proteinExistence type="predicted"/>
<dbReference type="Pfam" id="PF26359">
    <property type="entry name" value="YwtC"/>
    <property type="match status" value="1"/>
</dbReference>
<dbReference type="EMBL" id="JACXAH010000005">
    <property type="protein sequence ID" value="MBD1371757.1"/>
    <property type="molecule type" value="Genomic_DNA"/>
</dbReference>
<name>A0A926N9B2_9BACL</name>
<sequence>MKRILLILLPILIVGGILLLLSSFRQVEELTDQEKRAITRFHQELVRTEKQKTTGIFQKDDFEAISQWVESLHQDDHVHVFGIQFGEELDEAPESVFAQIDARLHKEIYVKDKVFQDFFLILNADLARAKETYQKRESHDILHDLSHFVFTDEVDNTKQWGNTETVQYMKEKGLQMIKNESK</sequence>
<keyword evidence="2" id="KW-1185">Reference proteome</keyword>
<evidence type="ECO:0000313" key="2">
    <source>
        <dbReference type="Proteomes" id="UP000661691"/>
    </source>
</evidence>
<dbReference type="InterPro" id="IPR058890">
    <property type="entry name" value="YwtC-like"/>
</dbReference>
<accession>A0A926N9B2</accession>
<dbReference type="Proteomes" id="UP000661691">
    <property type="component" value="Unassembled WGS sequence"/>
</dbReference>
<dbReference type="AlphaFoldDB" id="A0A926N9B2"/>
<reference evidence="2" key="1">
    <citation type="submission" date="2022-10" db="EMBL/GenBank/DDBJ databases">
        <title>A novel bacterium of genus Hazenella, isolated from South China Sea.</title>
        <authorList>
            <person name="Huang H."/>
            <person name="Mo K."/>
            <person name="Hu Y."/>
        </authorList>
    </citation>
    <scope>NUCLEOTIDE SEQUENCE [LARGE SCALE GENOMIC DNA]</scope>
    <source>
        <strain evidence="2">IB182357</strain>
    </source>
</reference>
<evidence type="ECO:0000313" key="1">
    <source>
        <dbReference type="EMBL" id="MBD1371757.1"/>
    </source>
</evidence>
<dbReference type="RefSeq" id="WP_191141683.1">
    <property type="nucleotide sequence ID" value="NZ_JACXAH010000005.1"/>
</dbReference>